<evidence type="ECO:0000256" key="1">
    <source>
        <dbReference type="SAM" id="SignalP"/>
    </source>
</evidence>
<dbReference type="KEGG" id="cut:CUTER_04505"/>
<organism evidence="3 4">
    <name type="scientific">Corynebacterium uterequi</name>
    <dbReference type="NCBI Taxonomy" id="1072256"/>
    <lineage>
        <taxon>Bacteria</taxon>
        <taxon>Bacillati</taxon>
        <taxon>Actinomycetota</taxon>
        <taxon>Actinomycetes</taxon>
        <taxon>Mycobacteriales</taxon>
        <taxon>Corynebacteriaceae</taxon>
        <taxon>Corynebacterium</taxon>
    </lineage>
</organism>
<dbReference type="Gene3D" id="3.60.21.10">
    <property type="match status" value="1"/>
</dbReference>
<dbReference type="PATRIC" id="fig|1072256.5.peg.895"/>
<dbReference type="InterPro" id="IPR006311">
    <property type="entry name" value="TAT_signal"/>
</dbReference>
<keyword evidence="4" id="KW-1185">Reference proteome</keyword>
<dbReference type="CDD" id="cd07383">
    <property type="entry name" value="MPP_Dcr2"/>
    <property type="match status" value="1"/>
</dbReference>
<dbReference type="STRING" id="1072256.CUTER_04505"/>
<feature type="chain" id="PRO_5002554959" evidence="1">
    <location>
        <begin position="27"/>
        <end position="391"/>
    </location>
</feature>
<dbReference type="PROSITE" id="PS51318">
    <property type="entry name" value="TAT"/>
    <property type="match status" value="1"/>
</dbReference>
<name>A0A0G3HBY3_9CORY</name>
<evidence type="ECO:0000313" key="3">
    <source>
        <dbReference type="EMBL" id="AKK10906.1"/>
    </source>
</evidence>
<dbReference type="GO" id="GO:0016788">
    <property type="term" value="F:hydrolase activity, acting on ester bonds"/>
    <property type="evidence" value="ECO:0007669"/>
    <property type="project" value="TreeGrafter"/>
</dbReference>
<dbReference type="RefSeq" id="WP_047259400.1">
    <property type="nucleotide sequence ID" value="NZ_CP011546.1"/>
</dbReference>
<keyword evidence="1" id="KW-0732">Signal</keyword>
<dbReference type="Pfam" id="PF00149">
    <property type="entry name" value="Metallophos"/>
    <property type="match status" value="1"/>
</dbReference>
<dbReference type="InterPro" id="IPR029052">
    <property type="entry name" value="Metallo-depent_PP-like"/>
</dbReference>
<dbReference type="Proteomes" id="UP000035548">
    <property type="component" value="Chromosome"/>
</dbReference>
<gene>
    <name evidence="3" type="ORF">CUTER_04505</name>
</gene>
<evidence type="ECO:0000259" key="2">
    <source>
        <dbReference type="Pfam" id="PF00149"/>
    </source>
</evidence>
<reference evidence="4" key="2">
    <citation type="submission" date="2015-05" db="EMBL/GenBank/DDBJ databases">
        <title>Complete genome sequence of Corynebacterium uterequi DSM 45634, isolated from the uterus of a maiden mare.</title>
        <authorList>
            <person name="Ruckert C."/>
            <person name="Albersmeier A."/>
            <person name="Winkler A."/>
            <person name="Tauch A."/>
        </authorList>
    </citation>
    <scope>NUCLEOTIDE SEQUENCE [LARGE SCALE GENOMIC DNA]</scope>
    <source>
        <strain evidence="4">DSM 45634</strain>
    </source>
</reference>
<dbReference type="InterPro" id="IPR004843">
    <property type="entry name" value="Calcineurin-like_PHP"/>
</dbReference>
<accession>A0A0G3HBY3</accession>
<feature type="signal peptide" evidence="1">
    <location>
        <begin position="1"/>
        <end position="26"/>
    </location>
</feature>
<dbReference type="SUPFAM" id="SSF56300">
    <property type="entry name" value="Metallo-dependent phosphatases"/>
    <property type="match status" value="1"/>
</dbReference>
<evidence type="ECO:0000313" key="4">
    <source>
        <dbReference type="Proteomes" id="UP000035548"/>
    </source>
</evidence>
<dbReference type="OrthoDB" id="9816081at2"/>
<protein>
    <submittedName>
        <fullName evidence="3">Putative phosphoesterase</fullName>
    </submittedName>
</protein>
<dbReference type="GO" id="GO:0005737">
    <property type="term" value="C:cytoplasm"/>
    <property type="evidence" value="ECO:0007669"/>
    <property type="project" value="TreeGrafter"/>
</dbReference>
<dbReference type="AlphaFoldDB" id="A0A0G3HBY3"/>
<dbReference type="EMBL" id="CP011546">
    <property type="protein sequence ID" value="AKK10906.1"/>
    <property type="molecule type" value="Genomic_DNA"/>
</dbReference>
<reference evidence="3 4" key="1">
    <citation type="journal article" date="2015" name="Genome Announc.">
        <title>Virulence Factor Genes Detected in the Complete Genome Sequence of Corynebacterium uterequi DSM 45634, Isolated from the Uterus of a Maiden Mare.</title>
        <authorList>
            <person name="Ruckert C."/>
            <person name="Kriete M."/>
            <person name="Jaenicke S."/>
            <person name="Winkler A."/>
            <person name="Tauch A."/>
        </authorList>
    </citation>
    <scope>NUCLEOTIDE SEQUENCE [LARGE SCALE GENOMIC DNA]</scope>
    <source>
        <strain evidence="3 4">DSM 45634</strain>
    </source>
</reference>
<dbReference type="PANTHER" id="PTHR32440">
    <property type="entry name" value="PHOSPHATASE DCR2-RELATED-RELATED"/>
    <property type="match status" value="1"/>
</dbReference>
<proteinExistence type="predicted"/>
<feature type="domain" description="Calcineurin-like phosphoesterase" evidence="2">
    <location>
        <begin position="50"/>
        <end position="304"/>
    </location>
</feature>
<sequence>MTTFSRRNLLAGTVGLAAAAPLAANANAPIDPSASASAAPSLRFGDDGTFRIIQFNDTQDDHLTDQRTIEFQRKVLDEQKPDFVVINGDVISSGPTNNTEVYQAINNVVLPMEERGIPWAITFGNHDEDSTEDAGTGVYEPQMVEFVRQYKHNLNPAATDTYGDSDGLLLVNGTAGTPKFAVWLFDSGRYAPENPGGQEIKDMMGYDWLRPQQIDWYRTLSEQTEQTYGTKVPGLMFFHIPTYEHHHMWFGQQFSSEGTGPDERFGVIGVKNEDCYTGLINSGIYSAVRERGDVLGIYCGHDHINSYMGNYFGVELGYCPGTGFGPYGLRDGTWDMHTLRGARIFNLDEKTERVYTDTSVVFAKDMGLDMNPIKQPLKAPLPFPDYVQPVN</sequence>